<proteinExistence type="predicted"/>
<accession>A0A443INW8</accession>
<evidence type="ECO:0000256" key="2">
    <source>
        <dbReference type="SAM" id="Phobius"/>
    </source>
</evidence>
<reference evidence="4" key="1">
    <citation type="submission" date="2018-12" db="EMBL/GenBank/DDBJ databases">
        <authorList>
            <person name="Sun L."/>
            <person name="Chen Z."/>
        </authorList>
    </citation>
    <scope>NUCLEOTIDE SEQUENCE [LARGE SCALE GENOMIC DNA]</scope>
    <source>
        <strain evidence="4">DSM 16012</strain>
    </source>
</reference>
<dbReference type="InterPro" id="IPR003343">
    <property type="entry name" value="Big_2"/>
</dbReference>
<dbReference type="SMART" id="SM00710">
    <property type="entry name" value="PbH1"/>
    <property type="match status" value="11"/>
</dbReference>
<comment type="caution">
    <text evidence="4">The sequence shown here is derived from an EMBL/GenBank/DDBJ whole genome shotgun (WGS) entry which is preliminary data.</text>
</comment>
<keyword evidence="2" id="KW-0812">Transmembrane</keyword>
<dbReference type="PANTHER" id="PTHR22990">
    <property type="entry name" value="F-BOX ONLY PROTEIN"/>
    <property type="match status" value="1"/>
</dbReference>
<dbReference type="SUPFAM" id="SSF49373">
    <property type="entry name" value="Invasin/intimin cell-adhesion fragments"/>
    <property type="match status" value="1"/>
</dbReference>
<dbReference type="InterPro" id="IPR051550">
    <property type="entry name" value="SCF-Subunits/Alg-Epimerases"/>
</dbReference>
<dbReference type="Pfam" id="PF12708">
    <property type="entry name" value="Pect-lyase_RHGA_epim"/>
    <property type="match status" value="1"/>
</dbReference>
<dbReference type="OrthoDB" id="6502305at2"/>
<feature type="transmembrane region" description="Helical" evidence="2">
    <location>
        <begin position="7"/>
        <end position="28"/>
    </location>
</feature>
<name>A0A443INW8_9BACI</name>
<dbReference type="Gene3D" id="2.160.20.10">
    <property type="entry name" value="Single-stranded right-handed beta-helix, Pectin lyase-like"/>
    <property type="match status" value="2"/>
</dbReference>
<evidence type="ECO:0000256" key="1">
    <source>
        <dbReference type="ARBA" id="ARBA00022737"/>
    </source>
</evidence>
<dbReference type="InterPro" id="IPR024535">
    <property type="entry name" value="RHGA/B-epi-like_pectate_lyase"/>
</dbReference>
<dbReference type="SUPFAM" id="SSF51126">
    <property type="entry name" value="Pectin lyase-like"/>
    <property type="match status" value="2"/>
</dbReference>
<dbReference type="SMART" id="SM00635">
    <property type="entry name" value="BID_2"/>
    <property type="match status" value="1"/>
</dbReference>
<dbReference type="InterPro" id="IPR039448">
    <property type="entry name" value="Beta_helix"/>
</dbReference>
<dbReference type="AlphaFoldDB" id="A0A443INW8"/>
<dbReference type="EMBL" id="QYTU02000028">
    <property type="protein sequence ID" value="RWR07860.1"/>
    <property type="molecule type" value="Genomic_DNA"/>
</dbReference>
<dbReference type="Pfam" id="PF13229">
    <property type="entry name" value="Beta_helix"/>
    <property type="match status" value="1"/>
</dbReference>
<evidence type="ECO:0000313" key="4">
    <source>
        <dbReference type="EMBL" id="RWR07860.1"/>
    </source>
</evidence>
<keyword evidence="5" id="KW-1185">Reference proteome</keyword>
<dbReference type="InterPro" id="IPR006626">
    <property type="entry name" value="PbH1"/>
</dbReference>
<feature type="domain" description="BIG2" evidence="3">
    <location>
        <begin position="43"/>
        <end position="124"/>
    </location>
</feature>
<protein>
    <recommendedName>
        <fullName evidence="3">BIG2 domain-containing protein</fullName>
    </recommendedName>
</protein>
<evidence type="ECO:0000313" key="5">
    <source>
        <dbReference type="Proteomes" id="UP000273811"/>
    </source>
</evidence>
<dbReference type="InterPro" id="IPR012334">
    <property type="entry name" value="Pectin_lyas_fold"/>
</dbReference>
<dbReference type="InterPro" id="IPR008964">
    <property type="entry name" value="Invasin/intimin_cell_adhesion"/>
</dbReference>
<dbReference type="Proteomes" id="UP000273811">
    <property type="component" value="Unassembled WGS sequence"/>
</dbReference>
<sequence length="656" mass="71827">MVKHGENVFLIMKCSVIIILVWAAIFVLTTDIVREQEGKGKVILNSIALNKTSYNLKVEESEKTFASALYSNGFKKNISKFSTYSTSNPNIAAVDSSGIITGVGLGTAEITVIYEGLTETVSVSVSEKKLTINVKDYGAYGDGIHDDTNSFHQAIDDLADNGGGDIFIPSGTYILQPIFLKPNIALVGQNRDQVILKLADEAQDGYTRLITMDDNTKVESITCDGNYQNHPNGTEHMHCIFAFDKNNLVIKNNRLMNAVGDGISISGSRKTSRYVTVSNNMILENQRSQLVVEQANHLFIFNNTITSKTGRPGIHFEPWEEIQFFDAVITNNNIITNSKEYCVLLAGSDSGLAKKSHPGFFYHGIEFSHNTVEGPECSLLVMDTSDAEIYNNKLLISDIFVWRRNKNLSIHNNYIEGENGVRMEGGENGHLVSFGTIIYQNTIRSSVDGINIAAGAKNTTITNNKIRGMKKGSGITLFASNSIVHTTVTDNVFSNFRDGVKTSSVMNEEVEGLTVSHNRFIDNNGYALSLQGEGSNVTMKSNHITGTSGVYFLIEPNMSINNVLVKENVITGGSKGIYQSEIGKGLLNHVVISDNEISQTAGEPDDQSTGAAIEFYSDSGIVKNITISGNFLIDNEVNEIRVPDSLLRSVKENRIN</sequence>
<keyword evidence="1" id="KW-0677">Repeat</keyword>
<evidence type="ECO:0000259" key="3">
    <source>
        <dbReference type="SMART" id="SM00635"/>
    </source>
</evidence>
<dbReference type="PANTHER" id="PTHR22990:SF15">
    <property type="entry name" value="F-BOX ONLY PROTEIN 10"/>
    <property type="match status" value="1"/>
</dbReference>
<gene>
    <name evidence="4" type="ORF">D4N35_012510</name>
</gene>
<keyword evidence="2" id="KW-0472">Membrane</keyword>
<dbReference type="Gene3D" id="2.60.40.1080">
    <property type="match status" value="1"/>
</dbReference>
<keyword evidence="2" id="KW-1133">Transmembrane helix</keyword>
<organism evidence="4 5">
    <name type="scientific">Siminovitchia fortis</name>
    <dbReference type="NCBI Taxonomy" id="254758"/>
    <lineage>
        <taxon>Bacteria</taxon>
        <taxon>Bacillati</taxon>
        <taxon>Bacillota</taxon>
        <taxon>Bacilli</taxon>
        <taxon>Bacillales</taxon>
        <taxon>Bacillaceae</taxon>
        <taxon>Siminovitchia</taxon>
    </lineage>
</organism>
<dbReference type="InterPro" id="IPR011050">
    <property type="entry name" value="Pectin_lyase_fold/virulence"/>
</dbReference>